<evidence type="ECO:0000313" key="4">
    <source>
        <dbReference type="EMBL" id="RHW68017.1"/>
    </source>
</evidence>
<dbReference type="InterPro" id="IPR002172">
    <property type="entry name" value="LDrepeatLR_classA_rpt"/>
</dbReference>
<dbReference type="EMBL" id="QSBY01000011">
    <property type="protein sequence ID" value="RHW68017.1"/>
    <property type="molecule type" value="Genomic_DNA"/>
</dbReference>
<feature type="transmembrane region" description="Helical" evidence="3">
    <location>
        <begin position="38"/>
        <end position="58"/>
    </location>
</feature>
<sequence>MRERNASVSRHPDGKHSNERRNPEKDFSIPSRESECGALFWIAAAVVVAALSCTSVLVSTSTKPSSERRRERREDAVAHKGAQLAPPPPQGVTYYEGKASPTQKEQRAGEWSCYTMEEYSLKFIGGLREMRHSSLRSKNQSGPQYFFRCGIRIIDTETEQNHTKVKQCAAAAHGETSFPTLRVYLSSGMEERLHKKQKKNFAAQHILLERLNDDYCDCLDGTDELTTNACSMSGVVAPLARKRWRQFLTSNEHVRLYEDEEMMSKEHAERLLTRVGGRVLPFRCKNDQGVLLTPSMMNDGIVDCCDGSDEVDQVRRDEWATRVRQLEPLLDKSSGPESNLRVGDHNTVAQMLMRTGQNGLMTCDRMKRERLREAKALYTLVERGHATWKERVADGWEKYGSEFLDRRVEVQRKFNDTAALFTEVRTRIKKRMQELGVQTPLAPGVPHQEVQRAEELAATLGRLNMQLRHMQLVLDLGVLGDSFEYSVIASRSYSVEQQRLWNPIQGRSAHTQQQLYDEGQYDGNSPVGTSPENLPLHVDNVSFTGFSVDPFAHINGWVRVMDKGKRARLYGDENSLNDNATGNSTSADIDSEPIVIGFWVPLPASPLTSQMSSINPPTGDGALWRRLFSTKLAPSKGGFDKILSERQIGKKRLRELGDKQPHGAPSEPVVHVFSGGIPCQDNGAAEPMYSHGWLVFVCADTDGVLEWHRNGKCEHQIVFGTTSACSVRVMEEAATRLQHAEASVRESINPRREVGE</sequence>
<dbReference type="AlphaFoldDB" id="A0A3L6KYQ0"/>
<proteinExistence type="predicted"/>
<name>A0A3L6KYQ0_9TRYP</name>
<feature type="region of interest" description="Disordered" evidence="2">
    <location>
        <begin position="1"/>
        <end position="29"/>
    </location>
</feature>
<dbReference type="InterPro" id="IPR039794">
    <property type="entry name" value="Gtb1-like"/>
</dbReference>
<dbReference type="CDD" id="cd00112">
    <property type="entry name" value="LDLa"/>
    <property type="match status" value="1"/>
</dbReference>
<reference evidence="4 5" key="1">
    <citation type="submission" date="2018-09" db="EMBL/GenBank/DDBJ databases">
        <title>whole genome sequence of T. equiperdum IVM-t1 strain.</title>
        <authorList>
            <person name="Suganuma K."/>
        </authorList>
    </citation>
    <scope>NUCLEOTIDE SEQUENCE [LARGE SCALE GENOMIC DNA]</scope>
    <source>
        <strain evidence="4 5">IVM-t1</strain>
    </source>
</reference>
<keyword evidence="3" id="KW-0472">Membrane</keyword>
<evidence type="ECO:0000313" key="5">
    <source>
        <dbReference type="Proteomes" id="UP000266743"/>
    </source>
</evidence>
<keyword evidence="3" id="KW-1133">Transmembrane helix</keyword>
<dbReference type="PANTHER" id="PTHR12630">
    <property type="entry name" value="N-LINKED OLIGOSACCHARIDE PROCESSING"/>
    <property type="match status" value="1"/>
</dbReference>
<evidence type="ECO:0000256" key="3">
    <source>
        <dbReference type="SAM" id="Phobius"/>
    </source>
</evidence>
<dbReference type="PANTHER" id="PTHR12630:SF1">
    <property type="entry name" value="GLUCOSIDASE 2 SUBUNIT BETA"/>
    <property type="match status" value="1"/>
</dbReference>
<dbReference type="GO" id="GO:0006491">
    <property type="term" value="P:N-glycan processing"/>
    <property type="evidence" value="ECO:0007669"/>
    <property type="project" value="TreeGrafter"/>
</dbReference>
<protein>
    <submittedName>
        <fullName evidence="4">Glucosidase II beta subunit-like</fullName>
    </submittedName>
</protein>
<gene>
    <name evidence="4" type="ORF">DPX39_110103500</name>
</gene>
<keyword evidence="1" id="KW-1015">Disulfide bond</keyword>
<evidence type="ECO:0000256" key="1">
    <source>
        <dbReference type="ARBA" id="ARBA00023157"/>
    </source>
</evidence>
<dbReference type="SUPFAM" id="SSF50911">
    <property type="entry name" value="Mannose 6-phosphate receptor domain"/>
    <property type="match status" value="1"/>
</dbReference>
<dbReference type="GO" id="GO:0017177">
    <property type="term" value="C:glucosidase II complex"/>
    <property type="evidence" value="ECO:0007669"/>
    <property type="project" value="TreeGrafter"/>
</dbReference>
<dbReference type="SUPFAM" id="SSF57424">
    <property type="entry name" value="LDL receptor-like module"/>
    <property type="match status" value="1"/>
</dbReference>
<dbReference type="InterPro" id="IPR009011">
    <property type="entry name" value="Man6P_isomerase_rcpt-bd_dom_sf"/>
</dbReference>
<keyword evidence="3" id="KW-0812">Transmembrane</keyword>
<comment type="caution">
    <text evidence="4">The sequence shown here is derived from an EMBL/GenBank/DDBJ whole genome shotgun (WGS) entry which is preliminary data.</text>
</comment>
<dbReference type="Proteomes" id="UP000266743">
    <property type="component" value="Chromosome 11"/>
</dbReference>
<feature type="region of interest" description="Disordered" evidence="2">
    <location>
        <begin position="59"/>
        <end position="107"/>
    </location>
</feature>
<evidence type="ECO:0000256" key="2">
    <source>
        <dbReference type="SAM" id="MobiDB-lite"/>
    </source>
</evidence>
<dbReference type="InterPro" id="IPR036055">
    <property type="entry name" value="LDL_receptor-like_sf"/>
</dbReference>
<organism evidence="4 5">
    <name type="scientific">Trypanosoma brucei equiperdum</name>
    <dbReference type="NCBI Taxonomy" id="630700"/>
    <lineage>
        <taxon>Eukaryota</taxon>
        <taxon>Discoba</taxon>
        <taxon>Euglenozoa</taxon>
        <taxon>Kinetoplastea</taxon>
        <taxon>Metakinetoplastina</taxon>
        <taxon>Trypanosomatida</taxon>
        <taxon>Trypanosomatidae</taxon>
        <taxon>Trypanosoma</taxon>
    </lineage>
</organism>
<feature type="compositionally biased region" description="Basic and acidic residues" evidence="2">
    <location>
        <begin position="65"/>
        <end position="78"/>
    </location>
</feature>
<accession>A0A3L6KYQ0</accession>